<organism evidence="1 2">
    <name type="scientific">Sphingomonas alpina</name>
    <dbReference type="NCBI Taxonomy" id="653931"/>
    <lineage>
        <taxon>Bacteria</taxon>
        <taxon>Pseudomonadati</taxon>
        <taxon>Pseudomonadota</taxon>
        <taxon>Alphaproteobacteria</taxon>
        <taxon>Sphingomonadales</taxon>
        <taxon>Sphingomonadaceae</taxon>
        <taxon>Sphingomonas</taxon>
    </lineage>
</organism>
<dbReference type="EMBL" id="CP061038">
    <property type="protein sequence ID" value="QNQ08328.1"/>
    <property type="molecule type" value="Genomic_DNA"/>
</dbReference>
<sequence length="459" mass="49767">MVQSNIVDNHGRSVSVGRHAEEVSTVVGQLAELDRTIAHHYDDLYDFGETARTLDQSNALLASALDGVRAVTTQANARLASATVRLNAMARDAPTKGATIRGLLDLGLDQQAHHGGSLADAMARLHTLSATAKTLAGTLDTTAEQARDSQSLGVAAALHVLSGDLMTIAGDLALERQRVGTGHAHWARNAAGIANDVEEFMNGLSEPLAALREVDELLSAGIEGGRMVAEIFSEANAVSSNLFQLIAGAARALGQARVLLRQTQARATRLEQAGRVAFERAAALGLNDEDKAYVTLAIDLRDRLQTLTQSALEQGTLSIEQLFDHEYRLIPDSLPERFRTSLTEWADAEWRPFLDSALTCAPHIRSAVCSDMSGFLPTHISSRSQRPTGDPAHDIGNCRNGRIMYDDRLRQYKENAGDFTATIYRMDDYSGGFIVVRLIFVPLSFAGKRWGDFELAYSI</sequence>
<keyword evidence="2" id="KW-1185">Reference proteome</keyword>
<protein>
    <recommendedName>
        <fullName evidence="3">Chemotaxis protein</fullName>
    </recommendedName>
</protein>
<dbReference type="RefSeq" id="WP_187760656.1">
    <property type="nucleotide sequence ID" value="NZ_CP061038.1"/>
</dbReference>
<evidence type="ECO:0000313" key="2">
    <source>
        <dbReference type="Proteomes" id="UP000516148"/>
    </source>
</evidence>
<proteinExistence type="predicted"/>
<accession>A0A7H0LF75</accession>
<reference evidence="1 2" key="1">
    <citation type="submission" date="2020-09" db="EMBL/GenBank/DDBJ databases">
        <title>Sphingomonas sp., a new species isolated from pork steak.</title>
        <authorList>
            <person name="Heidler von Heilborn D."/>
        </authorList>
    </citation>
    <scope>NUCLEOTIDE SEQUENCE [LARGE SCALE GENOMIC DNA]</scope>
    <source>
        <strain evidence="2">S8-3T</strain>
    </source>
</reference>
<gene>
    <name evidence="1" type="ORF">H3Z74_16435</name>
</gene>
<dbReference type="KEGG" id="spap:H3Z74_16435"/>
<dbReference type="Proteomes" id="UP000516148">
    <property type="component" value="Chromosome"/>
</dbReference>
<name>A0A7H0LF75_9SPHN</name>
<dbReference type="AlphaFoldDB" id="A0A7H0LF75"/>
<evidence type="ECO:0000313" key="1">
    <source>
        <dbReference type="EMBL" id="QNQ08328.1"/>
    </source>
</evidence>
<evidence type="ECO:0008006" key="3">
    <source>
        <dbReference type="Google" id="ProtNLM"/>
    </source>
</evidence>